<dbReference type="InterPro" id="IPR057093">
    <property type="entry name" value="H1_KCTD8_12_16"/>
</dbReference>
<dbReference type="STRING" id="9986.ENSOCUP00000004212"/>
<dbReference type="Proteomes" id="UP000001811">
    <property type="component" value="Chromosome X"/>
</dbReference>
<dbReference type="CDD" id="cd18367">
    <property type="entry name" value="BTB_POZ_KCTD8-like"/>
    <property type="match status" value="1"/>
</dbReference>
<dbReference type="GO" id="GO:0008277">
    <property type="term" value="P:regulation of G protein-coupled receptor signaling pathway"/>
    <property type="evidence" value="ECO:0007669"/>
    <property type="project" value="TreeGrafter"/>
</dbReference>
<dbReference type="eggNOG" id="KOG2723">
    <property type="taxonomic scope" value="Eukaryota"/>
</dbReference>
<evidence type="ECO:0000256" key="5">
    <source>
        <dbReference type="ARBA" id="ARBA00023136"/>
    </source>
</evidence>
<keyword evidence="3" id="KW-1003">Cell membrane</keyword>
<reference evidence="9" key="2">
    <citation type="submission" date="2025-08" db="UniProtKB">
        <authorList>
            <consortium name="Ensembl"/>
        </authorList>
    </citation>
    <scope>IDENTIFICATION</scope>
    <source>
        <strain evidence="9">Thorbecke</strain>
    </source>
</reference>
<dbReference type="AlphaFoldDB" id="G1SMP4"/>
<dbReference type="GeneID" id="100347604"/>
<dbReference type="OrthoDB" id="2414723at2759"/>
<sequence length="292" mass="33353">MAWPEKSSCTKQSEDSSHFPEIIELNVGGQVYITRYPTLVSIPGSLLWEMFSEKNPCSLIQDNKGRFFVDRDGFLFRYVLDYMRDKQVVLPDHFPEWGRLQREAEYFKLPELVKMLTPKINKLNLIGTDICQSDLDELSPNTDTMYNLSSSNIIQISGPVNPLALKMGTGSGLKKAGFITIGYRGSYTLSRDSQTDAKFRRVARIMVCGKISLAKEVFGDTLNESRDPDRPPERYTSRYYLKFTFLEQAFDKLADAGFHMVACNSTGTCTATPDQTNDKIWTSYTEYVFHRE</sequence>
<reference evidence="9 10" key="1">
    <citation type="journal article" date="2011" name="Nature">
        <title>A high-resolution map of human evolutionary constraint using 29 mammals.</title>
        <authorList>
            <person name="Lindblad-Toh K."/>
            <person name="Garber M."/>
            <person name="Zuk O."/>
            <person name="Lin M.F."/>
            <person name="Parker B.J."/>
            <person name="Washietl S."/>
            <person name="Kheradpour P."/>
            <person name="Ernst J."/>
            <person name="Jordan G."/>
            <person name="Mauceli E."/>
            <person name="Ward L.D."/>
            <person name="Lowe C.B."/>
            <person name="Holloway A.K."/>
            <person name="Clamp M."/>
            <person name="Gnerre S."/>
            <person name="Alfoldi J."/>
            <person name="Beal K."/>
            <person name="Chang J."/>
            <person name="Clawson H."/>
            <person name="Cuff J."/>
            <person name="Di Palma F."/>
            <person name="Fitzgerald S."/>
            <person name="Flicek P."/>
            <person name="Guttman M."/>
            <person name="Hubisz M.J."/>
            <person name="Jaffe D.B."/>
            <person name="Jungreis I."/>
            <person name="Kent W.J."/>
            <person name="Kostka D."/>
            <person name="Lara M."/>
            <person name="Martins A.L."/>
            <person name="Massingham T."/>
            <person name="Moltke I."/>
            <person name="Raney B.J."/>
            <person name="Rasmussen M.D."/>
            <person name="Robinson J."/>
            <person name="Stark A."/>
            <person name="Vilella A.J."/>
            <person name="Wen J."/>
            <person name="Xie X."/>
            <person name="Zody M.C."/>
            <person name="Baldwin J."/>
            <person name="Bloom T."/>
            <person name="Chin C.W."/>
            <person name="Heiman D."/>
            <person name="Nicol R."/>
            <person name="Nusbaum C."/>
            <person name="Young S."/>
            <person name="Wilkinson J."/>
            <person name="Worley K.C."/>
            <person name="Kovar C.L."/>
            <person name="Muzny D.M."/>
            <person name="Gibbs R.A."/>
            <person name="Cree A."/>
            <person name="Dihn H.H."/>
            <person name="Fowler G."/>
            <person name="Jhangiani S."/>
            <person name="Joshi V."/>
            <person name="Lee S."/>
            <person name="Lewis L.R."/>
            <person name="Nazareth L.V."/>
            <person name="Okwuonu G."/>
            <person name="Santibanez J."/>
            <person name="Warren W.C."/>
            <person name="Mardis E.R."/>
            <person name="Weinstock G.M."/>
            <person name="Wilson R.K."/>
            <person name="Delehaunty K."/>
            <person name="Dooling D."/>
            <person name="Fronik C."/>
            <person name="Fulton L."/>
            <person name="Fulton B."/>
            <person name="Graves T."/>
            <person name="Minx P."/>
            <person name="Sodergren E."/>
            <person name="Birney E."/>
            <person name="Margulies E.H."/>
            <person name="Herrero J."/>
            <person name="Green E.D."/>
            <person name="Haussler D."/>
            <person name="Siepel A."/>
            <person name="Goldman N."/>
            <person name="Pollard K.S."/>
            <person name="Pedersen J.S."/>
            <person name="Lander E.S."/>
            <person name="Kellis M."/>
        </authorList>
    </citation>
    <scope>NUCLEOTIDE SEQUENCE [LARGE SCALE GENOMIC DNA]</scope>
    <source>
        <strain evidence="9 10">Thorbecke inbred</strain>
    </source>
</reference>
<evidence type="ECO:0000259" key="7">
    <source>
        <dbReference type="Pfam" id="PF02214"/>
    </source>
</evidence>
<dbReference type="SMR" id="G1SMP4"/>
<evidence type="ECO:0000256" key="3">
    <source>
        <dbReference type="ARBA" id="ARBA00022475"/>
    </source>
</evidence>
<dbReference type="PANTHER" id="PTHR14499">
    <property type="entry name" value="POTASSIUM CHANNEL TETRAMERIZATION DOMAIN-CONTAINING"/>
    <property type="match status" value="1"/>
</dbReference>
<dbReference type="OMA" id="WEMFSEK"/>
<dbReference type="KEGG" id="ocu:100347604"/>
<evidence type="ECO:0000256" key="6">
    <source>
        <dbReference type="ARBA" id="ARBA00023273"/>
    </source>
</evidence>
<dbReference type="SUPFAM" id="SSF54695">
    <property type="entry name" value="POZ domain"/>
    <property type="match status" value="1"/>
</dbReference>
<organism evidence="9 10">
    <name type="scientific">Oryctolagus cuniculus</name>
    <name type="common">Rabbit</name>
    <dbReference type="NCBI Taxonomy" id="9986"/>
    <lineage>
        <taxon>Eukaryota</taxon>
        <taxon>Metazoa</taxon>
        <taxon>Chordata</taxon>
        <taxon>Craniata</taxon>
        <taxon>Vertebrata</taxon>
        <taxon>Euteleostomi</taxon>
        <taxon>Mammalia</taxon>
        <taxon>Eutheria</taxon>
        <taxon>Euarchontoglires</taxon>
        <taxon>Glires</taxon>
        <taxon>Lagomorpha</taxon>
        <taxon>Leporidae</taxon>
        <taxon>Oryctolagus</taxon>
    </lineage>
</organism>
<dbReference type="Ensembl" id="ENSOCUT00000004870.3">
    <property type="protein sequence ID" value="ENSOCUP00000004212.2"/>
    <property type="gene ID" value="ENSOCUG00000004874.3"/>
</dbReference>
<dbReference type="FunCoup" id="G1SMP4">
    <property type="interactions" value="5"/>
</dbReference>
<dbReference type="RefSeq" id="XP_008270906.1">
    <property type="nucleotide sequence ID" value="XM_008272684.4"/>
</dbReference>
<dbReference type="RefSeq" id="XP_008270907.1">
    <property type="nucleotide sequence ID" value="XM_008272685.4"/>
</dbReference>
<dbReference type="GO" id="GO:0051260">
    <property type="term" value="P:protein homooligomerization"/>
    <property type="evidence" value="ECO:0007669"/>
    <property type="project" value="InterPro"/>
</dbReference>
<dbReference type="PaxDb" id="9986-ENSOCUP00000004212"/>
<reference evidence="9" key="3">
    <citation type="submission" date="2025-09" db="UniProtKB">
        <authorList>
            <consortium name="Ensembl"/>
        </authorList>
    </citation>
    <scope>IDENTIFICATION</scope>
    <source>
        <strain evidence="9">Thorbecke</strain>
    </source>
</reference>
<accession>G1SMP4</accession>
<dbReference type="GO" id="GO:0043235">
    <property type="term" value="C:receptor complex"/>
    <property type="evidence" value="ECO:0007669"/>
    <property type="project" value="TreeGrafter"/>
</dbReference>
<dbReference type="Pfam" id="PF23110">
    <property type="entry name" value="H1_KCTD8_12_16"/>
    <property type="match status" value="1"/>
</dbReference>
<dbReference type="Pfam" id="PF02214">
    <property type="entry name" value="BTB_2"/>
    <property type="match status" value="1"/>
</dbReference>
<dbReference type="GO" id="GO:0043005">
    <property type="term" value="C:neuron projection"/>
    <property type="evidence" value="ECO:0007669"/>
    <property type="project" value="UniProtKB-SubCell"/>
</dbReference>
<proteinExistence type="predicted"/>
<dbReference type="Bgee" id="ENSOCUG00000004874">
    <property type="expression patterns" value="Expressed in heart and 10 other cell types or tissues"/>
</dbReference>
<protein>
    <submittedName>
        <fullName evidence="9">Uncharacterized protein</fullName>
    </submittedName>
</protein>
<dbReference type="InParanoid" id="G1SMP4"/>
<evidence type="ECO:0000256" key="4">
    <source>
        <dbReference type="ARBA" id="ARBA00022553"/>
    </source>
</evidence>
<gene>
    <name evidence="9" type="primary">LOC100347604</name>
</gene>
<keyword evidence="4" id="KW-0597">Phosphoprotein</keyword>
<dbReference type="GO" id="GO:0005886">
    <property type="term" value="C:plasma membrane"/>
    <property type="evidence" value="ECO:0007669"/>
    <property type="project" value="UniProtKB-SubCell"/>
</dbReference>
<dbReference type="InterPro" id="IPR003131">
    <property type="entry name" value="T1-type_BTB"/>
</dbReference>
<evidence type="ECO:0000256" key="2">
    <source>
        <dbReference type="ARBA" id="ARBA00004487"/>
    </source>
</evidence>
<dbReference type="PANTHER" id="PTHR14499:SF30">
    <property type="entry name" value="POTASSIUM CHANNEL TETRAMERISATION DOMAIN CONTAINING 12B"/>
    <property type="match status" value="1"/>
</dbReference>
<dbReference type="HOGENOM" id="CLU_057051_0_1_1"/>
<evidence type="ECO:0000256" key="1">
    <source>
        <dbReference type="ARBA" id="ARBA00004236"/>
    </source>
</evidence>
<dbReference type="EMBL" id="AAGW02064550">
    <property type="status" value="NOT_ANNOTATED_CDS"/>
    <property type="molecule type" value="Genomic_DNA"/>
</dbReference>
<dbReference type="GeneTree" id="ENSGT00940000163673"/>
<name>G1SMP4_RABIT</name>
<evidence type="ECO:0000259" key="8">
    <source>
        <dbReference type="Pfam" id="PF23110"/>
    </source>
</evidence>
<dbReference type="InterPro" id="IPR011333">
    <property type="entry name" value="SKP1/BTB/POZ_sf"/>
</dbReference>
<evidence type="ECO:0000313" key="10">
    <source>
        <dbReference type="Proteomes" id="UP000001811"/>
    </source>
</evidence>
<comment type="subcellular location">
    <subcellularLocation>
        <location evidence="1">Cell membrane</location>
    </subcellularLocation>
    <subcellularLocation>
        <location evidence="2">Cell projection</location>
        <location evidence="2">Neuron projection</location>
    </subcellularLocation>
</comment>
<feature type="domain" description="KCTD8/12/16 H1" evidence="8">
    <location>
        <begin position="177"/>
        <end position="291"/>
    </location>
</feature>
<keyword evidence="10" id="KW-1185">Reference proteome</keyword>
<dbReference type="Gene3D" id="3.30.710.10">
    <property type="entry name" value="Potassium Channel Kv1.1, Chain A"/>
    <property type="match status" value="1"/>
</dbReference>
<keyword evidence="6" id="KW-0966">Cell projection</keyword>
<evidence type="ECO:0000313" key="9">
    <source>
        <dbReference type="Ensembl" id="ENSOCUP00000004212.2"/>
    </source>
</evidence>
<keyword evidence="5" id="KW-0472">Membrane</keyword>
<feature type="domain" description="Potassium channel tetramerisation-type BTB" evidence="7">
    <location>
        <begin position="23"/>
        <end position="113"/>
    </location>
</feature>